<evidence type="ECO:0000313" key="1">
    <source>
        <dbReference type="EMBL" id="AGQ19579.1"/>
    </source>
</evidence>
<dbReference type="AlphaFoldDB" id="S5DL64"/>
<reference evidence="1" key="1">
    <citation type="journal article" date="2013" name="Sci. Rep.">
        <title>Metagenomics uncovers a new group of low GC and ultra-small marine Actinobacteria.</title>
        <authorList>
            <person name="Ghai R."/>
            <person name="Mizuno C.M."/>
            <person name="Picazo A."/>
            <person name="Camacho A."/>
            <person name="Rodriguez-Valera F."/>
        </authorList>
    </citation>
    <scope>NUCLEOTIDE SEQUENCE</scope>
</reference>
<dbReference type="EMBL" id="KC811135">
    <property type="protein sequence ID" value="AGQ19579.1"/>
    <property type="molecule type" value="Genomic_DNA"/>
</dbReference>
<organism evidence="1">
    <name type="scientific">Candidatus Actinomarina minuta</name>
    <dbReference type="NCBI Taxonomy" id="1389454"/>
    <lineage>
        <taxon>Bacteria</taxon>
        <taxon>Bacillati</taxon>
        <taxon>Actinomycetota</taxon>
        <taxon>Actinomycetes</taxon>
        <taxon>Candidatus Actinomarinidae</taxon>
        <taxon>Candidatus Actinomarinales</taxon>
        <taxon>Candidatus Actinomarineae</taxon>
        <taxon>Candidatus Actinomarinaceae</taxon>
        <taxon>Candidatus Actinomarina</taxon>
    </lineage>
</organism>
<name>S5DL64_9ACTN</name>
<protein>
    <submittedName>
        <fullName evidence="1">MedDCM-OCT-S38-C2-cds49</fullName>
    </submittedName>
</protein>
<accession>S5DL64</accession>
<proteinExistence type="predicted"/>
<sequence length="75" mass="8444">MNESLNSKDWIVERCSKPFESKNDAVTHMNDKKLDGMVLKLEDGSIQAVCPTYPDGYYPNAEILEEVNSDSQVCC</sequence>